<dbReference type="InterPro" id="IPR036396">
    <property type="entry name" value="Cyt_P450_sf"/>
</dbReference>
<dbReference type="SUPFAM" id="SSF48264">
    <property type="entry name" value="Cytochrome P450"/>
    <property type="match status" value="1"/>
</dbReference>
<dbReference type="Proteomes" id="UP000034680">
    <property type="component" value="Unassembled WGS sequence"/>
</dbReference>
<evidence type="ECO:0000256" key="2">
    <source>
        <dbReference type="ARBA" id="ARBA00010617"/>
    </source>
</evidence>
<accession>A0A0G2HIJ4</accession>
<dbReference type="InterPro" id="IPR001128">
    <property type="entry name" value="Cyt_P450"/>
</dbReference>
<dbReference type="EMBL" id="LCUC01000181">
    <property type="protein sequence ID" value="KKY34853.1"/>
    <property type="molecule type" value="Genomic_DNA"/>
</dbReference>
<dbReference type="GO" id="GO:0020037">
    <property type="term" value="F:heme binding"/>
    <property type="evidence" value="ECO:0007669"/>
    <property type="project" value="InterPro"/>
</dbReference>
<dbReference type="GO" id="GO:0005506">
    <property type="term" value="F:iron ion binding"/>
    <property type="evidence" value="ECO:0007669"/>
    <property type="project" value="InterPro"/>
</dbReference>
<keyword evidence="7" id="KW-0560">Oxidoreductase</keyword>
<evidence type="ECO:0000313" key="9">
    <source>
        <dbReference type="EMBL" id="KKY34853.1"/>
    </source>
</evidence>
<protein>
    <submittedName>
        <fullName evidence="9">Putative cytochrome p450</fullName>
    </submittedName>
</protein>
<evidence type="ECO:0000256" key="4">
    <source>
        <dbReference type="ARBA" id="ARBA00022723"/>
    </source>
</evidence>
<evidence type="ECO:0000256" key="3">
    <source>
        <dbReference type="ARBA" id="ARBA00022617"/>
    </source>
</evidence>
<comment type="cofactor">
    <cofactor evidence="1 6">
        <name>heme</name>
        <dbReference type="ChEBI" id="CHEBI:30413"/>
    </cofactor>
</comment>
<dbReference type="PROSITE" id="PS00086">
    <property type="entry name" value="CYTOCHROME_P450"/>
    <property type="match status" value="1"/>
</dbReference>
<sequence>MLCWVSHAASLVARFSLAGLVLGTALLLAVALYRLLFHPLSRVPGPRLAAVTNGWLAYNVRNGHMLRLGKMLHTKYGPAVRVGPNEVWFNTKDAFRLIYSPTNGYEKSSFYLATELLKPKLDARLGIQSPDTLDLLAERDMKRYRLQRRLIGPIYHTNNVRRYEAAADAVLLRVVDQLRALGGAEVDLKEWMHIVTVECLGAVSLSWSPGYLAERSDGASGRHAYMGWRRKSVFGLFPLAVIIEPLSRHFGRAFSVLWGVTYHTPKEGFKPFFPVGELVLLMDFFLCVDGLALLTPQDKAVQKKINSRVRAVLRGKSRGGGDNRKDITADLIQLHQDRPDEFKQQYLRRMAITNFGAGHETMTSTLISTFAMLGSHPEAQQRVAHEVVDALPEVRSGRGHLAYDDAMRLRLTQASIREAQRLHPVIGMALPRTVPRGGMAVDGLAIPPGTAVGCNPVSLHRSRDVFGDDADVFRPERWLGGGDTGDDDRVRAMERYNLIWGGGARTCPGRHLAEMLVSKIVPALLANFEVEVTMPPEEEIPYYFMAMLTGVKARFLPREVPTEEHEVVE</sequence>
<organism evidence="9 10">
    <name type="scientific">Diaporthe ampelina</name>
    <dbReference type="NCBI Taxonomy" id="1214573"/>
    <lineage>
        <taxon>Eukaryota</taxon>
        <taxon>Fungi</taxon>
        <taxon>Dikarya</taxon>
        <taxon>Ascomycota</taxon>
        <taxon>Pezizomycotina</taxon>
        <taxon>Sordariomycetes</taxon>
        <taxon>Sordariomycetidae</taxon>
        <taxon>Diaporthales</taxon>
        <taxon>Diaporthaceae</taxon>
        <taxon>Diaporthe</taxon>
    </lineage>
</organism>
<comment type="caution">
    <text evidence="9">The sequence shown here is derived from an EMBL/GenBank/DDBJ whole genome shotgun (WGS) entry which is preliminary data.</text>
</comment>
<keyword evidence="3 6" id="KW-0349">Heme</keyword>
<dbReference type="InterPro" id="IPR050121">
    <property type="entry name" value="Cytochrome_P450_monoxygenase"/>
</dbReference>
<reference evidence="9 10" key="1">
    <citation type="submission" date="2015-05" db="EMBL/GenBank/DDBJ databases">
        <title>Distinctive expansion of gene families associated with plant cell wall degradation and secondary metabolism in the genomes of grapevine trunk pathogens.</title>
        <authorList>
            <person name="Lawrence D.P."/>
            <person name="Travadon R."/>
            <person name="Rolshausen P.E."/>
            <person name="Baumgartner K."/>
        </authorList>
    </citation>
    <scope>NUCLEOTIDE SEQUENCE [LARGE SCALE GENOMIC DNA]</scope>
    <source>
        <strain evidence="9">DA912</strain>
    </source>
</reference>
<keyword evidence="8" id="KW-1133">Transmembrane helix</keyword>
<keyword evidence="10" id="KW-1185">Reference proteome</keyword>
<dbReference type="Gene3D" id="1.10.630.10">
    <property type="entry name" value="Cytochrome P450"/>
    <property type="match status" value="1"/>
</dbReference>
<dbReference type="GO" id="GO:0004497">
    <property type="term" value="F:monooxygenase activity"/>
    <property type="evidence" value="ECO:0007669"/>
    <property type="project" value="UniProtKB-KW"/>
</dbReference>
<dbReference type="InterPro" id="IPR002401">
    <property type="entry name" value="Cyt_P450_E_grp-I"/>
</dbReference>
<evidence type="ECO:0000256" key="1">
    <source>
        <dbReference type="ARBA" id="ARBA00001971"/>
    </source>
</evidence>
<name>A0A0G2HIJ4_9PEZI</name>
<dbReference type="OrthoDB" id="3934656at2759"/>
<dbReference type="STRING" id="1214573.A0A0G2HIJ4"/>
<comment type="similarity">
    <text evidence="2 7">Belongs to the cytochrome P450 family.</text>
</comment>
<evidence type="ECO:0000256" key="8">
    <source>
        <dbReference type="SAM" id="Phobius"/>
    </source>
</evidence>
<dbReference type="AlphaFoldDB" id="A0A0G2HIJ4"/>
<gene>
    <name evidence="9" type="ORF">UCDDA912_g05162</name>
</gene>
<evidence type="ECO:0000256" key="7">
    <source>
        <dbReference type="RuleBase" id="RU000461"/>
    </source>
</evidence>
<keyword evidence="8" id="KW-0472">Membrane</keyword>
<evidence type="ECO:0000313" key="10">
    <source>
        <dbReference type="Proteomes" id="UP000034680"/>
    </source>
</evidence>
<dbReference type="PANTHER" id="PTHR24305:SF232">
    <property type="entry name" value="P450, PUTATIVE (EUROFUNG)-RELATED"/>
    <property type="match status" value="1"/>
</dbReference>
<dbReference type="GO" id="GO:0016705">
    <property type="term" value="F:oxidoreductase activity, acting on paired donors, with incorporation or reduction of molecular oxygen"/>
    <property type="evidence" value="ECO:0007669"/>
    <property type="project" value="InterPro"/>
</dbReference>
<reference evidence="9 10" key="2">
    <citation type="submission" date="2015-05" db="EMBL/GenBank/DDBJ databases">
        <authorList>
            <person name="Morales-Cruz A."/>
            <person name="Amrine K.C."/>
            <person name="Cantu D."/>
        </authorList>
    </citation>
    <scope>NUCLEOTIDE SEQUENCE [LARGE SCALE GENOMIC DNA]</scope>
    <source>
        <strain evidence="9">DA912</strain>
    </source>
</reference>
<dbReference type="PANTHER" id="PTHR24305">
    <property type="entry name" value="CYTOCHROME P450"/>
    <property type="match status" value="1"/>
</dbReference>
<keyword evidence="5 6" id="KW-0408">Iron</keyword>
<evidence type="ECO:0000256" key="5">
    <source>
        <dbReference type="ARBA" id="ARBA00023004"/>
    </source>
</evidence>
<keyword evidence="7" id="KW-0503">Monooxygenase</keyword>
<proteinExistence type="inferred from homology"/>
<feature type="binding site" description="axial binding residue" evidence="6">
    <location>
        <position position="507"/>
    </location>
    <ligand>
        <name>heme</name>
        <dbReference type="ChEBI" id="CHEBI:30413"/>
    </ligand>
    <ligandPart>
        <name>Fe</name>
        <dbReference type="ChEBI" id="CHEBI:18248"/>
    </ligandPart>
</feature>
<dbReference type="PRINTS" id="PR00463">
    <property type="entry name" value="EP450I"/>
</dbReference>
<dbReference type="Pfam" id="PF00067">
    <property type="entry name" value="p450"/>
    <property type="match status" value="1"/>
</dbReference>
<feature type="transmembrane region" description="Helical" evidence="8">
    <location>
        <begin position="12"/>
        <end position="37"/>
    </location>
</feature>
<keyword evidence="4 6" id="KW-0479">Metal-binding</keyword>
<dbReference type="InterPro" id="IPR017972">
    <property type="entry name" value="Cyt_P450_CS"/>
</dbReference>
<dbReference type="PRINTS" id="PR00385">
    <property type="entry name" value="P450"/>
</dbReference>
<evidence type="ECO:0000256" key="6">
    <source>
        <dbReference type="PIRSR" id="PIRSR602401-1"/>
    </source>
</evidence>
<keyword evidence="8" id="KW-0812">Transmembrane</keyword>